<dbReference type="GO" id="GO:0005886">
    <property type="term" value="C:plasma membrane"/>
    <property type="evidence" value="ECO:0007669"/>
    <property type="project" value="UniProtKB-SubCell"/>
</dbReference>
<reference evidence="11" key="1">
    <citation type="submission" date="2017-09" db="EMBL/GenBank/DDBJ databases">
        <title>Depth-based differentiation of microbial function through sediment-hosted aquifers and enrichment of novel symbionts in the deep terrestrial subsurface.</title>
        <authorList>
            <person name="Probst A.J."/>
            <person name="Ladd B."/>
            <person name="Jarett J.K."/>
            <person name="Geller-Mcgrath D.E."/>
            <person name="Sieber C.M.K."/>
            <person name="Emerson J.B."/>
            <person name="Anantharaman K."/>
            <person name="Thomas B.C."/>
            <person name="Malmstrom R."/>
            <person name="Stieglmeier M."/>
            <person name="Klingl A."/>
            <person name="Woyke T."/>
            <person name="Ryan C.M."/>
            <person name="Banfield J.F."/>
        </authorList>
    </citation>
    <scope>NUCLEOTIDE SEQUENCE [LARGE SCALE GENOMIC DNA]</scope>
</reference>
<dbReference type="FunFam" id="1.20.81.30:FF:000001">
    <property type="entry name" value="Type II secretion system protein F"/>
    <property type="match status" value="1"/>
</dbReference>
<comment type="similarity">
    <text evidence="2">Belongs to the GSP F family.</text>
</comment>
<dbReference type="InterPro" id="IPR018076">
    <property type="entry name" value="T2SS_GspF_dom"/>
</dbReference>
<evidence type="ECO:0000256" key="4">
    <source>
        <dbReference type="ARBA" id="ARBA00022519"/>
    </source>
</evidence>
<evidence type="ECO:0000256" key="7">
    <source>
        <dbReference type="ARBA" id="ARBA00023136"/>
    </source>
</evidence>
<dbReference type="Gene3D" id="1.20.81.30">
    <property type="entry name" value="Type II secretion system (T2SS), domain F"/>
    <property type="match status" value="2"/>
</dbReference>
<dbReference type="GO" id="GO:0015628">
    <property type="term" value="P:protein secretion by the type II secretion system"/>
    <property type="evidence" value="ECO:0007669"/>
    <property type="project" value="TreeGrafter"/>
</dbReference>
<evidence type="ECO:0000313" key="11">
    <source>
        <dbReference type="Proteomes" id="UP000230405"/>
    </source>
</evidence>
<keyword evidence="6 8" id="KW-1133">Transmembrane helix</keyword>
<evidence type="ECO:0000256" key="3">
    <source>
        <dbReference type="ARBA" id="ARBA00022475"/>
    </source>
</evidence>
<dbReference type="PANTHER" id="PTHR30012">
    <property type="entry name" value="GENERAL SECRETION PATHWAY PROTEIN"/>
    <property type="match status" value="1"/>
</dbReference>
<evidence type="ECO:0000259" key="9">
    <source>
        <dbReference type="Pfam" id="PF00482"/>
    </source>
</evidence>
<dbReference type="InterPro" id="IPR042094">
    <property type="entry name" value="T2SS_GspF_sf"/>
</dbReference>
<keyword evidence="4" id="KW-0997">Cell inner membrane</keyword>
<feature type="domain" description="Type II secretion system protein GspF" evidence="9">
    <location>
        <begin position="66"/>
        <end position="188"/>
    </location>
</feature>
<dbReference type="InterPro" id="IPR003004">
    <property type="entry name" value="GspF/PilC"/>
</dbReference>
<dbReference type="EMBL" id="PFPO01000010">
    <property type="protein sequence ID" value="PIZ99799.1"/>
    <property type="molecule type" value="Genomic_DNA"/>
</dbReference>
<protein>
    <recommendedName>
        <fullName evidence="9">Type II secretion system protein GspF domain-containing protein</fullName>
    </recommendedName>
</protein>
<keyword evidence="3" id="KW-1003">Cell membrane</keyword>
<evidence type="ECO:0000256" key="5">
    <source>
        <dbReference type="ARBA" id="ARBA00022692"/>
    </source>
</evidence>
<name>A0A2M7VGZ1_9BACT</name>
<accession>A0A2M7VGZ1</accession>
<evidence type="ECO:0000313" key="10">
    <source>
        <dbReference type="EMBL" id="PIZ99799.1"/>
    </source>
</evidence>
<dbReference type="Proteomes" id="UP000230405">
    <property type="component" value="Unassembled WGS sequence"/>
</dbReference>
<evidence type="ECO:0000256" key="2">
    <source>
        <dbReference type="ARBA" id="ARBA00005745"/>
    </source>
</evidence>
<evidence type="ECO:0000256" key="8">
    <source>
        <dbReference type="SAM" id="Phobius"/>
    </source>
</evidence>
<organism evidence="10 11">
    <name type="scientific">Candidatus Komeilibacteria bacterium CG_4_10_14_0_2_um_filter_37_10</name>
    <dbReference type="NCBI Taxonomy" id="1974470"/>
    <lineage>
        <taxon>Bacteria</taxon>
        <taxon>Candidatus Komeiliibacteriota</taxon>
    </lineage>
</organism>
<gene>
    <name evidence="10" type="ORF">COX77_00400</name>
</gene>
<dbReference type="AlphaFoldDB" id="A0A2M7VGZ1"/>
<comment type="caution">
    <text evidence="10">The sequence shown here is derived from an EMBL/GenBank/DDBJ whole genome shotgun (WGS) entry which is preliminary data.</text>
</comment>
<proteinExistence type="inferred from homology"/>
<evidence type="ECO:0000256" key="6">
    <source>
        <dbReference type="ARBA" id="ARBA00022989"/>
    </source>
</evidence>
<feature type="transmembrane region" description="Helical" evidence="8">
    <location>
        <begin position="164"/>
        <end position="187"/>
    </location>
</feature>
<keyword evidence="5 8" id="KW-0812">Transmembrane</keyword>
<keyword evidence="7 8" id="KW-0472">Membrane</keyword>
<evidence type="ECO:0000256" key="1">
    <source>
        <dbReference type="ARBA" id="ARBA00004429"/>
    </source>
</evidence>
<feature type="transmembrane region" description="Helical" evidence="8">
    <location>
        <begin position="373"/>
        <end position="394"/>
    </location>
</feature>
<feature type="transmembrane region" description="Helical" evidence="8">
    <location>
        <begin position="219"/>
        <end position="237"/>
    </location>
</feature>
<dbReference type="Pfam" id="PF00482">
    <property type="entry name" value="T2SSF"/>
    <property type="match status" value="2"/>
</dbReference>
<comment type="subcellular location">
    <subcellularLocation>
        <location evidence="1">Cell inner membrane</location>
        <topology evidence="1">Multi-pass membrane protein</topology>
    </subcellularLocation>
</comment>
<dbReference type="PANTHER" id="PTHR30012:SF0">
    <property type="entry name" value="TYPE II SECRETION SYSTEM PROTEIN F-RELATED"/>
    <property type="match status" value="1"/>
</dbReference>
<sequence length="402" mass="44597">MKYEYLATTKDNKAQKGEIEALDQESAILALKKKGYFIVKINKQKQLMKMEISLGGIKFIDKVLLARHLAIMMKAGVNLAEALDVLTEQATHPKLRRILKEVTAKVLSGNTLSQSLGEHPKVFSDLFINMVRIGETSGTLAENLEYLATELEKSFELKKKIKGAAIYPIIILLVTLGLGFILVYFILPQMMKLFESLTMDLPVTTKVLIATARFMENNGTAVGIGLIVLLVVFIILMKQKFFHHLMHRLLLHIPVISKIIIQFNLANLYRTLGILLKSGVPVLEALKISSGVLGNYVYNNELSKLALEVEKGLSLSESFLNRSSKLFPPIATRLLGVGEKTGELDNSLNYLGEFYGREVDNITKNMATIIEPVLLVGIGLIVGFVAVSIIQPIYQISGGIKR</sequence>
<feature type="domain" description="Type II secretion system protein GspF" evidence="9">
    <location>
        <begin position="269"/>
        <end position="392"/>
    </location>
</feature>
<dbReference type="PRINTS" id="PR00812">
    <property type="entry name" value="BCTERIALGSPF"/>
</dbReference>